<dbReference type="EMBL" id="SJPY01000001">
    <property type="protein sequence ID" value="TWU45735.1"/>
    <property type="molecule type" value="Genomic_DNA"/>
</dbReference>
<protein>
    <recommendedName>
        <fullName evidence="3">N-acetyltransferase domain-containing protein</fullName>
    </recommendedName>
</protein>
<keyword evidence="2" id="KW-1185">Reference proteome</keyword>
<sequence>MLTIGTVTNLTTGANQLRRWRCGRIRMQSGRLVSVEHRLMASRPSIAKVWWQAKHGRMRNDTCYLDYHQPLGMPAFLTLDYVHAGKSAGYQSFIGSLEILSEIARLRGALAIVAHISNGSISDRFLRRCGWQPHLEDWAGRHWIRRFYDGYPEIDLGRFVASE</sequence>
<dbReference type="RefSeq" id="WP_146598387.1">
    <property type="nucleotide sequence ID" value="NZ_SJPY01000001.1"/>
</dbReference>
<evidence type="ECO:0008006" key="3">
    <source>
        <dbReference type="Google" id="ProtNLM"/>
    </source>
</evidence>
<organism evidence="1 2">
    <name type="scientific">Novipirellula aureliae</name>
    <dbReference type="NCBI Taxonomy" id="2527966"/>
    <lineage>
        <taxon>Bacteria</taxon>
        <taxon>Pseudomonadati</taxon>
        <taxon>Planctomycetota</taxon>
        <taxon>Planctomycetia</taxon>
        <taxon>Pirellulales</taxon>
        <taxon>Pirellulaceae</taxon>
        <taxon>Novipirellula</taxon>
    </lineage>
</organism>
<name>A0A5C6EB36_9BACT</name>
<proteinExistence type="predicted"/>
<dbReference type="OrthoDB" id="286488at2"/>
<dbReference type="Proteomes" id="UP000315471">
    <property type="component" value="Unassembled WGS sequence"/>
</dbReference>
<evidence type="ECO:0000313" key="2">
    <source>
        <dbReference type="Proteomes" id="UP000315471"/>
    </source>
</evidence>
<evidence type="ECO:0000313" key="1">
    <source>
        <dbReference type="EMBL" id="TWU45735.1"/>
    </source>
</evidence>
<comment type="caution">
    <text evidence="1">The sequence shown here is derived from an EMBL/GenBank/DDBJ whole genome shotgun (WGS) entry which is preliminary data.</text>
</comment>
<reference evidence="1 2" key="1">
    <citation type="submission" date="2019-02" db="EMBL/GenBank/DDBJ databases">
        <title>Deep-cultivation of Planctomycetes and their phenomic and genomic characterization uncovers novel biology.</title>
        <authorList>
            <person name="Wiegand S."/>
            <person name="Jogler M."/>
            <person name="Boedeker C."/>
            <person name="Pinto D."/>
            <person name="Vollmers J."/>
            <person name="Rivas-Marin E."/>
            <person name="Kohn T."/>
            <person name="Peeters S.H."/>
            <person name="Heuer A."/>
            <person name="Rast P."/>
            <person name="Oberbeckmann S."/>
            <person name="Bunk B."/>
            <person name="Jeske O."/>
            <person name="Meyerdierks A."/>
            <person name="Storesund J.E."/>
            <person name="Kallscheuer N."/>
            <person name="Luecker S."/>
            <person name="Lage O.M."/>
            <person name="Pohl T."/>
            <person name="Merkel B.J."/>
            <person name="Hornburger P."/>
            <person name="Mueller R.-W."/>
            <person name="Bruemmer F."/>
            <person name="Labrenz M."/>
            <person name="Spormann A.M."/>
            <person name="Op Den Camp H."/>
            <person name="Overmann J."/>
            <person name="Amann R."/>
            <person name="Jetten M.S.M."/>
            <person name="Mascher T."/>
            <person name="Medema M.H."/>
            <person name="Devos D.P."/>
            <person name="Kaster A.-K."/>
            <person name="Ovreas L."/>
            <person name="Rohde M."/>
            <person name="Galperin M.Y."/>
            <person name="Jogler C."/>
        </authorList>
    </citation>
    <scope>NUCLEOTIDE SEQUENCE [LARGE SCALE GENOMIC DNA]</scope>
    <source>
        <strain evidence="1 2">Q31b</strain>
    </source>
</reference>
<gene>
    <name evidence="1" type="ORF">Q31b_09110</name>
</gene>
<accession>A0A5C6EB36</accession>
<dbReference type="AlphaFoldDB" id="A0A5C6EB36"/>